<dbReference type="Gene3D" id="3.40.228.10">
    <property type="entry name" value="Dimethylsulfoxide Reductase, domain 2"/>
    <property type="match status" value="1"/>
</dbReference>
<organism evidence="13 14">
    <name type="scientific">Shewanella gelidii</name>
    <dbReference type="NCBI Taxonomy" id="1642821"/>
    <lineage>
        <taxon>Bacteria</taxon>
        <taxon>Pseudomonadati</taxon>
        <taxon>Pseudomonadota</taxon>
        <taxon>Gammaproteobacteria</taxon>
        <taxon>Alteromonadales</taxon>
        <taxon>Shewanellaceae</taxon>
        <taxon>Shewanella</taxon>
    </lineage>
</organism>
<proteinExistence type="inferred from homology"/>
<reference evidence="13" key="1">
    <citation type="journal article" date="2014" name="Int. J. Syst. Evol. Microbiol.">
        <title>Complete genome sequence of Corynebacterium casei LMG S-19264T (=DSM 44701T), isolated from a smear-ripened cheese.</title>
        <authorList>
            <consortium name="US DOE Joint Genome Institute (JGI-PGF)"/>
            <person name="Walter F."/>
            <person name="Albersmeier A."/>
            <person name="Kalinowski J."/>
            <person name="Ruckert C."/>
        </authorList>
    </citation>
    <scope>NUCLEOTIDE SEQUENCE</scope>
    <source>
        <strain evidence="13">JCM 30804</strain>
    </source>
</reference>
<dbReference type="PROSITE" id="PS00551">
    <property type="entry name" value="MOLYBDOPTERIN_PROK_1"/>
    <property type="match status" value="1"/>
</dbReference>
<dbReference type="SUPFAM" id="SSF50692">
    <property type="entry name" value="ADC-like"/>
    <property type="match status" value="1"/>
</dbReference>
<keyword evidence="8" id="KW-0408">Iron</keyword>
<dbReference type="Pfam" id="PF00384">
    <property type="entry name" value="Molybdopterin"/>
    <property type="match status" value="1"/>
</dbReference>
<dbReference type="AlphaFoldDB" id="A0A917JXU1"/>
<keyword evidence="14" id="KW-1185">Reference proteome</keyword>
<dbReference type="InterPro" id="IPR041854">
    <property type="entry name" value="BFD-like_2Fe2S-bd_dom_sf"/>
</dbReference>
<dbReference type="Proteomes" id="UP000613743">
    <property type="component" value="Unassembled WGS sequence"/>
</dbReference>
<dbReference type="CDD" id="cd02791">
    <property type="entry name" value="MopB_CT_Nitrate-R-NapA-like"/>
    <property type="match status" value="1"/>
</dbReference>
<dbReference type="SUPFAM" id="SSF53706">
    <property type="entry name" value="Formate dehydrogenase/DMSO reductase, domains 1-3"/>
    <property type="match status" value="1"/>
</dbReference>
<dbReference type="InterPro" id="IPR007419">
    <property type="entry name" value="BFD-like_2Fe2S-bd_dom"/>
</dbReference>
<evidence type="ECO:0000256" key="2">
    <source>
        <dbReference type="ARBA" id="ARBA00001966"/>
    </source>
</evidence>
<dbReference type="PANTHER" id="PTHR43105">
    <property type="entry name" value="RESPIRATORY NITRATE REDUCTASE"/>
    <property type="match status" value="1"/>
</dbReference>
<dbReference type="GO" id="GO:0016491">
    <property type="term" value="F:oxidoreductase activity"/>
    <property type="evidence" value="ECO:0007669"/>
    <property type="project" value="UniProtKB-KW"/>
</dbReference>
<dbReference type="InterPro" id="IPR050123">
    <property type="entry name" value="Prok_molybdopt-oxidoreductase"/>
</dbReference>
<dbReference type="InterPro" id="IPR041957">
    <property type="entry name" value="CT_Nitrate-R-NapA-like"/>
</dbReference>
<dbReference type="Gene3D" id="2.20.25.90">
    <property type="entry name" value="ADC-like domains"/>
    <property type="match status" value="1"/>
</dbReference>
<dbReference type="PANTHER" id="PTHR43105:SF9">
    <property type="entry name" value="NADPH-FE(3+) OXIDOREDUCTASE SUBUNIT ALPHA"/>
    <property type="match status" value="1"/>
</dbReference>
<evidence type="ECO:0000256" key="8">
    <source>
        <dbReference type="ARBA" id="ARBA00023004"/>
    </source>
</evidence>
<evidence type="ECO:0000256" key="7">
    <source>
        <dbReference type="ARBA" id="ARBA00023002"/>
    </source>
</evidence>
<dbReference type="InterPro" id="IPR027467">
    <property type="entry name" value="MopterinOxRdtase_cofactor_BS"/>
</dbReference>
<feature type="region of interest" description="Disordered" evidence="11">
    <location>
        <begin position="762"/>
        <end position="786"/>
    </location>
</feature>
<evidence type="ECO:0000256" key="11">
    <source>
        <dbReference type="SAM" id="MobiDB-lite"/>
    </source>
</evidence>
<accession>A0A917JXU1</accession>
<evidence type="ECO:0000313" key="13">
    <source>
        <dbReference type="EMBL" id="GGI91285.1"/>
    </source>
</evidence>
<dbReference type="EMBL" id="BMPZ01000012">
    <property type="protein sequence ID" value="GGI91285.1"/>
    <property type="molecule type" value="Genomic_DNA"/>
</dbReference>
<dbReference type="GO" id="GO:0045333">
    <property type="term" value="P:cellular respiration"/>
    <property type="evidence" value="ECO:0007669"/>
    <property type="project" value="UniProtKB-ARBA"/>
</dbReference>
<evidence type="ECO:0000256" key="10">
    <source>
        <dbReference type="ARBA" id="ARBA00023063"/>
    </source>
</evidence>
<comment type="caution">
    <text evidence="13">The sequence shown here is derived from an EMBL/GenBank/DDBJ whole genome shotgun (WGS) entry which is preliminary data.</text>
</comment>
<dbReference type="PROSITE" id="PS51669">
    <property type="entry name" value="4FE4S_MOW_BIS_MGD"/>
    <property type="match status" value="1"/>
</dbReference>
<protein>
    <submittedName>
        <fullName evidence="13">Nitrate reductase</fullName>
    </submittedName>
</protein>
<dbReference type="GO" id="GO:0046872">
    <property type="term" value="F:metal ion binding"/>
    <property type="evidence" value="ECO:0007669"/>
    <property type="project" value="UniProtKB-KW"/>
</dbReference>
<evidence type="ECO:0000259" key="12">
    <source>
        <dbReference type="PROSITE" id="PS51669"/>
    </source>
</evidence>
<dbReference type="InterPro" id="IPR009010">
    <property type="entry name" value="Asp_de-COase-like_dom_sf"/>
</dbReference>
<keyword evidence="9" id="KW-0411">Iron-sulfur</keyword>
<keyword evidence="10" id="KW-0534">Nitrate assimilation</keyword>
<evidence type="ECO:0000256" key="5">
    <source>
        <dbReference type="ARBA" id="ARBA00022505"/>
    </source>
</evidence>
<feature type="domain" description="4Fe-4S Mo/W bis-MGD-type" evidence="12">
    <location>
        <begin position="7"/>
        <end position="63"/>
    </location>
</feature>
<dbReference type="GO" id="GO:1990204">
    <property type="term" value="C:oxidoreductase complex"/>
    <property type="evidence" value="ECO:0007669"/>
    <property type="project" value="UniProtKB-ARBA"/>
</dbReference>
<dbReference type="CDD" id="cd02754">
    <property type="entry name" value="MopB_Nitrate-R-NapA-like"/>
    <property type="match status" value="1"/>
</dbReference>
<dbReference type="Gene3D" id="3.40.50.740">
    <property type="match status" value="1"/>
</dbReference>
<sequence>MTRKPDQSWIKSTCAYCGVGCGIEAKPLANGLLQVRGDKHHPANFGQLCSKGLALGETVTTDGKLTTPTIHGQTSDWQQSLKLVADTFNRTIAEHGPDSVAFYVSGQLLTEDYYLANKLMKGFIGSGNIDTNSRLCMSSSVAGHKRAFGSDTVAGCYEDIEHAELIVLTGSNLAWCHPVLFQRIKKRKQKQPNLKVVVIDPRATATCEIADLHLALKPGTDVKLFNGLLQYLASQNKLDYDYIHQYTQGFEQALIAASEDAPTQKETSTHTDLEPQKLKHFFDWFANTEKVMTFYSQGVNQSSQGTDKVNAIINCHLATGKIGKVGSCPFSITGQPNAMGGREVGGLANTLASHMEFGNPSHHQLISDYWQTESLATQPGLKAVELFEAIEQGKIKALWIMATNPATSLPDSAQVKRALEACPFVVVSDCIEQTDTCQLADVLLPAQGWAEKSGTVTNSERRISRQRRLIATQGEAKPDWWIISKVAQKMGFQSAFTYQHEAEIFSEYCKMSTLGTSTCQPRDLDLSGLQKISISDYINMTPQQWPLKQYQPDIVHQRMFSDGQFFTDTGKAQFVAVCSQAPKSQPTENFPWVLNTGRHRDQWHTMTRTGLSPTLSNFQTEPCLLVNPKDANKLNLNTDDIARVTSQTGELTLRVICSHSVAEKQLFSPIHWSNTTSSQGKVCLAISANAVDSISGQPEFKHTPVCIEKVQFCSEALILTPEIIHTDGLDYWVKQTVPQGFLYRVASHLSIEALADLVQPRLNPKPKPLHPSDSSSASPTYSNTDPKPAVCSQLSYQAKGVGFREVSLVHGKVSSGFVVANKIDFEQMNWFESVLMQPLGVDISQSLYQGKAVGDLAQGKLICACKQVRKNVILKAIQQEEAPNLSTITRITQAGSGCGGCLSDIDQLLAEHSLVS</sequence>
<evidence type="ECO:0000256" key="3">
    <source>
        <dbReference type="ARBA" id="ARBA00008747"/>
    </source>
</evidence>
<evidence type="ECO:0000256" key="4">
    <source>
        <dbReference type="ARBA" id="ARBA00022485"/>
    </source>
</evidence>
<dbReference type="InterPro" id="IPR006657">
    <property type="entry name" value="MoPterin_dinucl-bd_dom"/>
</dbReference>
<gene>
    <name evidence="13" type="ORF">GCM10009332_30750</name>
</gene>
<feature type="compositionally biased region" description="Low complexity" evidence="11">
    <location>
        <begin position="772"/>
        <end position="782"/>
    </location>
</feature>
<dbReference type="Gene3D" id="1.10.10.1100">
    <property type="entry name" value="BFD-like [2Fe-2S]-binding domain"/>
    <property type="match status" value="1"/>
</dbReference>
<dbReference type="GO" id="GO:0043546">
    <property type="term" value="F:molybdopterin cofactor binding"/>
    <property type="evidence" value="ECO:0007669"/>
    <property type="project" value="InterPro"/>
</dbReference>
<evidence type="ECO:0000256" key="9">
    <source>
        <dbReference type="ARBA" id="ARBA00023014"/>
    </source>
</evidence>
<dbReference type="InterPro" id="IPR006963">
    <property type="entry name" value="Mopterin_OxRdtase_4Fe-4S_dom"/>
</dbReference>
<dbReference type="Gene3D" id="2.40.40.20">
    <property type="match status" value="1"/>
</dbReference>
<keyword evidence="6" id="KW-0479">Metal-binding</keyword>
<dbReference type="RefSeq" id="WP_188922586.1">
    <property type="nucleotide sequence ID" value="NZ_BMPZ01000012.1"/>
</dbReference>
<dbReference type="GO" id="GO:0051539">
    <property type="term" value="F:4 iron, 4 sulfur cluster binding"/>
    <property type="evidence" value="ECO:0007669"/>
    <property type="project" value="UniProtKB-KW"/>
</dbReference>
<dbReference type="SMART" id="SM00926">
    <property type="entry name" value="Molybdop_Fe4S4"/>
    <property type="match status" value="1"/>
</dbReference>
<keyword evidence="4" id="KW-0004">4Fe-4S</keyword>
<evidence type="ECO:0000256" key="6">
    <source>
        <dbReference type="ARBA" id="ARBA00022723"/>
    </source>
</evidence>
<dbReference type="Pfam" id="PF01568">
    <property type="entry name" value="Molydop_binding"/>
    <property type="match status" value="1"/>
</dbReference>
<dbReference type="InterPro" id="IPR006656">
    <property type="entry name" value="Mopterin_OxRdtase"/>
</dbReference>
<dbReference type="Pfam" id="PF04879">
    <property type="entry name" value="Molybdop_Fe4S4"/>
    <property type="match status" value="1"/>
</dbReference>
<comment type="similarity">
    <text evidence="3">Belongs to the prokaryotic molybdopterin-containing oxidoreductase family. NasA/NapA/NarB subfamily.</text>
</comment>
<evidence type="ECO:0000256" key="1">
    <source>
        <dbReference type="ARBA" id="ARBA00001942"/>
    </source>
</evidence>
<reference evidence="13" key="2">
    <citation type="submission" date="2020-09" db="EMBL/GenBank/DDBJ databases">
        <authorList>
            <person name="Sun Q."/>
            <person name="Ohkuma M."/>
        </authorList>
    </citation>
    <scope>NUCLEOTIDE SEQUENCE</scope>
    <source>
        <strain evidence="13">JCM 30804</strain>
    </source>
</reference>
<evidence type="ECO:0000313" key="14">
    <source>
        <dbReference type="Proteomes" id="UP000613743"/>
    </source>
</evidence>
<name>A0A917JXU1_9GAMM</name>
<comment type="cofactor">
    <cofactor evidence="2">
        <name>[4Fe-4S] cluster</name>
        <dbReference type="ChEBI" id="CHEBI:49883"/>
    </cofactor>
</comment>
<keyword evidence="7" id="KW-0560">Oxidoreductase</keyword>
<dbReference type="Pfam" id="PF04324">
    <property type="entry name" value="Fer2_BFD"/>
    <property type="match status" value="1"/>
</dbReference>
<comment type="cofactor">
    <cofactor evidence="1">
        <name>Mo-bis(molybdopterin guanine dinucleotide)</name>
        <dbReference type="ChEBI" id="CHEBI:60539"/>
    </cofactor>
</comment>
<dbReference type="GO" id="GO:0042128">
    <property type="term" value="P:nitrate assimilation"/>
    <property type="evidence" value="ECO:0007669"/>
    <property type="project" value="UniProtKB-KW"/>
</dbReference>
<keyword evidence="5" id="KW-0500">Molybdenum</keyword>
<dbReference type="GO" id="GO:0016020">
    <property type="term" value="C:membrane"/>
    <property type="evidence" value="ECO:0007669"/>
    <property type="project" value="TreeGrafter"/>
</dbReference>